<comment type="caution">
    <text evidence="1">The sequence shown here is derived from an EMBL/GenBank/DDBJ whole genome shotgun (WGS) entry which is preliminary data.</text>
</comment>
<proteinExistence type="predicted"/>
<name>A0ACB9L1Z1_9MYRT</name>
<evidence type="ECO:0000313" key="2">
    <source>
        <dbReference type="Proteomes" id="UP001057402"/>
    </source>
</evidence>
<reference evidence="2" key="1">
    <citation type="journal article" date="2023" name="Front. Plant Sci.">
        <title>Chromosomal-level genome assembly of Melastoma candidum provides insights into trichome evolution.</title>
        <authorList>
            <person name="Zhong Y."/>
            <person name="Wu W."/>
            <person name="Sun C."/>
            <person name="Zou P."/>
            <person name="Liu Y."/>
            <person name="Dai S."/>
            <person name="Zhou R."/>
        </authorList>
    </citation>
    <scope>NUCLEOTIDE SEQUENCE [LARGE SCALE GENOMIC DNA]</scope>
</reference>
<evidence type="ECO:0000313" key="1">
    <source>
        <dbReference type="EMBL" id="KAI4303820.1"/>
    </source>
</evidence>
<accession>A0ACB9L1Z1</accession>
<gene>
    <name evidence="1" type="ORF">MLD38_039409</name>
</gene>
<dbReference type="EMBL" id="CM042891">
    <property type="protein sequence ID" value="KAI4303820.1"/>
    <property type="molecule type" value="Genomic_DNA"/>
</dbReference>
<keyword evidence="2" id="KW-1185">Reference proteome</keyword>
<protein>
    <submittedName>
        <fullName evidence="1">Uncharacterized protein</fullName>
    </submittedName>
</protein>
<sequence>MEMERLTDFPHSRLDRRPRKRLRLGWDVPDAPQAQVGLFCGQEVGNVTSFAPPTAPSDYTTSALFLKEVGRNGSPPWREDDKDGHYMFALGESLTSRYKIHSKMGEGTFGQVLECWDREKREMVAIKVVRGVKKYREAAMIEIDVLQQLREHDKGGNRCVQIRNWFDYRNHICIVFEKLGPSLYDFLRKNNYRSFPIDLVLMHDLQLIHTDLKPENVLLVSPEYVKIPDYKGSSRSPNDSSYYKRIPKSSSIKVIDFGSTTYERQDQSYIVSTRHYRAPEVILGLGWSYPCDIWSIGCILVELCTGEALFQTHENLEHLAMMERVLGPLPAHMLKRADHHVRRGRLDWPKGATSRDSIRAVLKLPRLQNLVMQHVDHSAGDLISLLQDLLRYDPADRLTAREALRHPFFTRDHLHRR</sequence>
<organism evidence="1 2">
    <name type="scientific">Melastoma candidum</name>
    <dbReference type="NCBI Taxonomy" id="119954"/>
    <lineage>
        <taxon>Eukaryota</taxon>
        <taxon>Viridiplantae</taxon>
        <taxon>Streptophyta</taxon>
        <taxon>Embryophyta</taxon>
        <taxon>Tracheophyta</taxon>
        <taxon>Spermatophyta</taxon>
        <taxon>Magnoliopsida</taxon>
        <taxon>eudicotyledons</taxon>
        <taxon>Gunneridae</taxon>
        <taxon>Pentapetalae</taxon>
        <taxon>rosids</taxon>
        <taxon>malvids</taxon>
        <taxon>Myrtales</taxon>
        <taxon>Melastomataceae</taxon>
        <taxon>Melastomatoideae</taxon>
        <taxon>Melastomateae</taxon>
        <taxon>Melastoma</taxon>
    </lineage>
</organism>
<dbReference type="Proteomes" id="UP001057402">
    <property type="component" value="Chromosome 12"/>
</dbReference>